<dbReference type="InterPro" id="IPR000719">
    <property type="entry name" value="Prot_kinase_dom"/>
</dbReference>
<evidence type="ECO:0000256" key="3">
    <source>
        <dbReference type="ARBA" id="ARBA00022777"/>
    </source>
</evidence>
<evidence type="ECO:0000256" key="6">
    <source>
        <dbReference type="SAM" id="MobiDB-lite"/>
    </source>
</evidence>
<dbReference type="Pfam" id="PF24497">
    <property type="entry name" value="MIT_ATG1"/>
    <property type="match status" value="1"/>
</dbReference>
<feature type="compositionally biased region" description="Low complexity" evidence="6">
    <location>
        <begin position="477"/>
        <end position="488"/>
    </location>
</feature>
<feature type="region of interest" description="Disordered" evidence="6">
    <location>
        <begin position="375"/>
        <end position="401"/>
    </location>
</feature>
<comment type="caution">
    <text evidence="8">The sequence shown here is derived from an EMBL/GenBank/DDBJ whole genome shotgun (WGS) entry which is preliminary data.</text>
</comment>
<keyword evidence="1" id="KW-0808">Transferase</keyword>
<evidence type="ECO:0000256" key="5">
    <source>
        <dbReference type="PROSITE-ProRule" id="PRU10141"/>
    </source>
</evidence>
<feature type="binding site" evidence="5">
    <location>
        <position position="43"/>
    </location>
    <ligand>
        <name>ATP</name>
        <dbReference type="ChEBI" id="CHEBI:30616"/>
    </ligand>
</feature>
<dbReference type="InterPro" id="IPR017441">
    <property type="entry name" value="Protein_kinase_ATP_BS"/>
</dbReference>
<feature type="region of interest" description="Disordered" evidence="6">
    <location>
        <begin position="314"/>
        <end position="354"/>
    </location>
</feature>
<dbReference type="SMART" id="SM00220">
    <property type="entry name" value="S_TKc"/>
    <property type="match status" value="1"/>
</dbReference>
<proteinExistence type="predicted"/>
<dbReference type="PROSITE" id="PS50011">
    <property type="entry name" value="PROTEIN_KINASE_DOM"/>
    <property type="match status" value="1"/>
</dbReference>
<evidence type="ECO:0000313" key="8">
    <source>
        <dbReference type="EMBL" id="KAK8542013.1"/>
    </source>
</evidence>
<name>A0ABR2DKQ8_9ROSI</name>
<evidence type="ECO:0000256" key="1">
    <source>
        <dbReference type="ARBA" id="ARBA00022679"/>
    </source>
</evidence>
<dbReference type="InterPro" id="IPR045269">
    <property type="entry name" value="Atg1-like"/>
</dbReference>
<dbReference type="PANTHER" id="PTHR24348:SF68">
    <property type="entry name" value="SERINE_THREONINE-PROTEIN KINASE ATG1C"/>
    <property type="match status" value="1"/>
</dbReference>
<dbReference type="InterPro" id="IPR056281">
    <property type="entry name" value="MIT_ATG1a/b/c"/>
</dbReference>
<dbReference type="Pfam" id="PF00069">
    <property type="entry name" value="Pkinase"/>
    <property type="match status" value="1"/>
</dbReference>
<dbReference type="InterPro" id="IPR008271">
    <property type="entry name" value="Ser/Thr_kinase_AS"/>
</dbReference>
<evidence type="ECO:0000259" key="7">
    <source>
        <dbReference type="PROSITE" id="PS50011"/>
    </source>
</evidence>
<dbReference type="Gene3D" id="1.10.510.10">
    <property type="entry name" value="Transferase(Phosphotransferase) domain 1"/>
    <property type="match status" value="1"/>
</dbReference>
<feature type="region of interest" description="Disordered" evidence="6">
    <location>
        <begin position="476"/>
        <end position="495"/>
    </location>
</feature>
<dbReference type="CDD" id="cd14009">
    <property type="entry name" value="STKc_ATG1_ULK_like"/>
    <property type="match status" value="1"/>
</dbReference>
<dbReference type="SUPFAM" id="SSF56112">
    <property type="entry name" value="Protein kinase-like (PK-like)"/>
    <property type="match status" value="1"/>
</dbReference>
<keyword evidence="4 5" id="KW-0067">ATP-binding</keyword>
<keyword evidence="2 5" id="KW-0547">Nucleotide-binding</keyword>
<keyword evidence="9" id="KW-1185">Reference proteome</keyword>
<evidence type="ECO:0000256" key="2">
    <source>
        <dbReference type="ARBA" id="ARBA00022741"/>
    </source>
</evidence>
<gene>
    <name evidence="8" type="ORF">V6N12_014624</name>
</gene>
<organism evidence="8 9">
    <name type="scientific">Hibiscus sabdariffa</name>
    <name type="common">roselle</name>
    <dbReference type="NCBI Taxonomy" id="183260"/>
    <lineage>
        <taxon>Eukaryota</taxon>
        <taxon>Viridiplantae</taxon>
        <taxon>Streptophyta</taxon>
        <taxon>Embryophyta</taxon>
        <taxon>Tracheophyta</taxon>
        <taxon>Spermatophyta</taxon>
        <taxon>Magnoliopsida</taxon>
        <taxon>eudicotyledons</taxon>
        <taxon>Gunneridae</taxon>
        <taxon>Pentapetalae</taxon>
        <taxon>rosids</taxon>
        <taxon>malvids</taxon>
        <taxon>Malvales</taxon>
        <taxon>Malvaceae</taxon>
        <taxon>Malvoideae</taxon>
        <taxon>Hibiscus</taxon>
    </lineage>
</organism>
<dbReference type="Proteomes" id="UP001472677">
    <property type="component" value="Unassembled WGS sequence"/>
</dbReference>
<feature type="region of interest" description="Disordered" evidence="6">
    <location>
        <begin position="555"/>
        <end position="589"/>
    </location>
</feature>
<feature type="compositionally biased region" description="Basic and acidic residues" evidence="6">
    <location>
        <begin position="375"/>
        <end position="396"/>
    </location>
</feature>
<feature type="domain" description="Protein kinase" evidence="7">
    <location>
        <begin position="14"/>
        <end position="271"/>
    </location>
</feature>
<dbReference type="PROSITE" id="PS00108">
    <property type="entry name" value="PROTEIN_KINASE_ST"/>
    <property type="match status" value="1"/>
</dbReference>
<reference evidence="8 9" key="1">
    <citation type="journal article" date="2024" name="G3 (Bethesda)">
        <title>Genome assembly of Hibiscus sabdariffa L. provides insights into metabolisms of medicinal natural products.</title>
        <authorList>
            <person name="Kim T."/>
        </authorList>
    </citation>
    <scope>NUCLEOTIDE SEQUENCE [LARGE SCALE GENOMIC DNA]</scope>
    <source>
        <strain evidence="8">TK-2024</strain>
        <tissue evidence="8">Old leaves</tissue>
    </source>
</reference>
<accession>A0ABR2DKQ8</accession>
<evidence type="ECO:0000256" key="4">
    <source>
        <dbReference type="ARBA" id="ARBA00022840"/>
    </source>
</evidence>
<dbReference type="PANTHER" id="PTHR24348">
    <property type="entry name" value="SERINE/THREONINE-PROTEIN KINASE UNC-51-RELATED"/>
    <property type="match status" value="1"/>
</dbReference>
<evidence type="ECO:0000313" key="9">
    <source>
        <dbReference type="Proteomes" id="UP001472677"/>
    </source>
</evidence>
<dbReference type="InterPro" id="IPR011009">
    <property type="entry name" value="Kinase-like_dom_sf"/>
</dbReference>
<protein>
    <recommendedName>
        <fullName evidence="7">Protein kinase domain-containing protein</fullName>
    </recommendedName>
</protein>
<keyword evidence="3" id="KW-0418">Kinase</keyword>
<dbReference type="EMBL" id="JBBPBM010000024">
    <property type="protein sequence ID" value="KAK8542013.1"/>
    <property type="molecule type" value="Genomic_DNA"/>
</dbReference>
<sequence>MAQTTGRGRVVGNYLVGRQIGSGSFSIVWHARHRVHGTEVAIKEIATGRLNKKLQDSLMSEIFILKRINHPNIIRLHDIIEVPGKIHLVLEYCKGGDLSMYITRHGSVPEATAKHFMQQLAAGLRVLRDNNLIHRDLKPQNLLLSTNDSSAVLKIADFGFARSLQPRGLAETLCGSPLYMAPEIMQLQKYDAKADLWSVGAILFQLVTGKTPFTGNNQIQLLQNIMKSTELPFPVENNYLTTDCRDLCLRLLRRNPVERLTFEEFFNHPFLSQGQPNEPLRSQRISRTGYSFFESSPVRNTDEIFQEDCLPFFLDDDSSGPEGSPSFGKKRSSMKSPQGFSPDTKDTREQSSYPLNKVDFTSKYSGTKHILDDASFRHESSKVSGETIHEPPKSMDQRSMSTHSRVGDTLELIEQEYVLVSEPPIDVSSSSVSISKPNHIPESPPLMPFTSNTTSTAPVPIIGATNINVYHVGSLESQSSGPGTSQGSMDIGDALEQPSSHCMTRIKSLQQCAFAITELVQEKTEAGRHLEAFSIQLVILAIWKQALHICHTQAASAMEGSPSQETSRLRRSASKKHGTSDMEECPEDVSSEIEREFLREVEHAEELAKYIEPGSTEMPDAMEMIFQTALALGRRGGVDELMGEMESAAILYSKAVCLLVFLLVEAPSLILNPPFSLTNSDRYRLRTYIDFLRNRQGYSRSQRMALLKGETQFSAEVDYHGFFLVVQLRPLYTGLKLKPKEKKNKFGLPVRKSIWFRGLRSIFYSLANSMPLHCPLSTSHQGLVWLMINTTCFPCHVADGFNHGEREGSWDESLAVHAMQPNQAQTIGAGILCHVGCDKQSSIIFVLTSMSG</sequence>
<dbReference type="PROSITE" id="PS00107">
    <property type="entry name" value="PROTEIN_KINASE_ATP"/>
    <property type="match status" value="1"/>
</dbReference>